<dbReference type="Proteomes" id="UP000189818">
    <property type="component" value="Unassembled WGS sequence"/>
</dbReference>
<keyword evidence="5 11" id="KW-0812">Transmembrane</keyword>
<dbReference type="PROSITE" id="PS52016">
    <property type="entry name" value="TONB_DEPENDENT_REC_3"/>
    <property type="match status" value="1"/>
</dbReference>
<dbReference type="AlphaFoldDB" id="A0A1T5GAQ6"/>
<keyword evidence="9 11" id="KW-0472">Membrane</keyword>
<evidence type="ECO:0000256" key="3">
    <source>
        <dbReference type="ARBA" id="ARBA00022452"/>
    </source>
</evidence>
<dbReference type="Pfam" id="PF07715">
    <property type="entry name" value="Plug"/>
    <property type="match status" value="1"/>
</dbReference>
<evidence type="ECO:0000256" key="10">
    <source>
        <dbReference type="ARBA" id="ARBA00023237"/>
    </source>
</evidence>
<evidence type="ECO:0000259" key="15">
    <source>
        <dbReference type="Pfam" id="PF07715"/>
    </source>
</evidence>
<keyword evidence="6" id="KW-0408">Iron</keyword>
<evidence type="ECO:0000256" key="5">
    <source>
        <dbReference type="ARBA" id="ARBA00022692"/>
    </source>
</evidence>
<name>A0A1T5GAQ6_9SPHN</name>
<sequence>MKMRDSGWFYLTSALALGTASAASAQMSSVSDGERIEDIVVTAQKREQTVQTVPIAMSAVTANDLERRSATNITDIVTKAPGVEVTTSSQGGSNAGFFIRGIGQFDFIATTDPGVGVYLDGVYIARTAGGALDLLDIERVEVLRGPQGTLFGKNAVGGAISVYTLAPDAREASGKVVARLGENYRMDVGGMVNLPIVTDQLAVRFSALTKNQRGYGRSLFDNQKTNGTDQLIMRGALRWTPSPDFYAELAGDWTHVDEQEKMAIVTAINANSFVTIPQNEFAVANGLQPYDDRFLSPGSYRNFAGFHPGNKADIWGTRLTLSWDIGGAEIKSITAYRDLTSATGLDFDASPYALGDQKVDDTQNQFSQELVLTGKAVGDRLDYAIGGYYLREKGFSGIYLPLSYAENPDGFDTYTTNDFKNRTAALFAQGTYKLTDAFSLTAGGRYSYEKKIDTIETYANKFFVDLVPPTRQSDSWKFFTWRLAMQYEFSRDLMAYASAATGFKSGGFNGRAQSVNTFLSFDQEKAITYEAGVKSRLFDRRVQLNAALFQTDYKNIQTTLNLPDPVTGVTINVVGNPADARIRGAELEGLALVGDGLTLDFSATYLDNKYRNIVAGADIDAADKLPDTPKWAVNLGGEYRFGVPLGGEDTMAAIRLDWSYKSSFYFNAQNSVYNLQKGYSLFNGRIGIGSEADGWNLAFYGKNLFDKHYATHKEDLLAFVYAIELIAPPRELGIEFTKSF</sequence>
<evidence type="ECO:0000256" key="9">
    <source>
        <dbReference type="ARBA" id="ARBA00023136"/>
    </source>
</evidence>
<dbReference type="PANTHER" id="PTHR32552:SF81">
    <property type="entry name" value="TONB-DEPENDENT OUTER MEMBRANE RECEPTOR"/>
    <property type="match status" value="1"/>
</dbReference>
<protein>
    <submittedName>
        <fullName evidence="16">Iron complex outermembrane recepter protein</fullName>
    </submittedName>
</protein>
<dbReference type="Pfam" id="PF00593">
    <property type="entry name" value="TonB_dep_Rec_b-barrel"/>
    <property type="match status" value="1"/>
</dbReference>
<dbReference type="Gene3D" id="2.40.170.20">
    <property type="entry name" value="TonB-dependent receptor, beta-barrel domain"/>
    <property type="match status" value="1"/>
</dbReference>
<feature type="domain" description="TonB-dependent receptor plug" evidence="15">
    <location>
        <begin position="50"/>
        <end position="159"/>
    </location>
</feature>
<keyword evidence="13" id="KW-0732">Signal</keyword>
<dbReference type="STRING" id="439228.SAMN06295920_11347"/>
<keyword evidence="17" id="KW-1185">Reference proteome</keyword>
<keyword evidence="3 11" id="KW-1134">Transmembrane beta strand</keyword>
<evidence type="ECO:0000256" key="1">
    <source>
        <dbReference type="ARBA" id="ARBA00004571"/>
    </source>
</evidence>
<gene>
    <name evidence="16" type="ORF">SAMN06295920_11347</name>
</gene>
<dbReference type="GO" id="GO:0006826">
    <property type="term" value="P:iron ion transport"/>
    <property type="evidence" value="ECO:0007669"/>
    <property type="project" value="UniProtKB-KW"/>
</dbReference>
<keyword evidence="10 11" id="KW-0998">Cell outer membrane</keyword>
<dbReference type="InterPro" id="IPR036942">
    <property type="entry name" value="Beta-barrel_TonB_sf"/>
</dbReference>
<evidence type="ECO:0000256" key="7">
    <source>
        <dbReference type="ARBA" id="ARBA00023065"/>
    </source>
</evidence>
<dbReference type="PANTHER" id="PTHR32552">
    <property type="entry name" value="FERRICHROME IRON RECEPTOR-RELATED"/>
    <property type="match status" value="1"/>
</dbReference>
<comment type="similarity">
    <text evidence="11 12">Belongs to the TonB-dependent receptor family.</text>
</comment>
<dbReference type="EMBL" id="FUYM01000013">
    <property type="protein sequence ID" value="SKC05496.1"/>
    <property type="molecule type" value="Genomic_DNA"/>
</dbReference>
<organism evidence="16 17">
    <name type="scientific">Rhizorhabdus histidinilytica</name>
    <dbReference type="NCBI Taxonomy" id="439228"/>
    <lineage>
        <taxon>Bacteria</taxon>
        <taxon>Pseudomonadati</taxon>
        <taxon>Pseudomonadota</taxon>
        <taxon>Alphaproteobacteria</taxon>
        <taxon>Sphingomonadales</taxon>
        <taxon>Sphingomonadaceae</taxon>
        <taxon>Rhizorhabdus</taxon>
    </lineage>
</organism>
<comment type="subcellular location">
    <subcellularLocation>
        <location evidence="1 11">Cell outer membrane</location>
        <topology evidence="1 11">Multi-pass membrane protein</topology>
    </subcellularLocation>
</comment>
<keyword evidence="2 11" id="KW-0813">Transport</keyword>
<keyword evidence="7" id="KW-0406">Ion transport</keyword>
<dbReference type="CDD" id="cd01347">
    <property type="entry name" value="ligand_gated_channel"/>
    <property type="match status" value="1"/>
</dbReference>
<evidence type="ECO:0000256" key="2">
    <source>
        <dbReference type="ARBA" id="ARBA00022448"/>
    </source>
</evidence>
<dbReference type="SUPFAM" id="SSF56935">
    <property type="entry name" value="Porins"/>
    <property type="match status" value="1"/>
</dbReference>
<dbReference type="InterPro" id="IPR000531">
    <property type="entry name" value="Beta-barrel_TonB"/>
</dbReference>
<evidence type="ECO:0000256" key="6">
    <source>
        <dbReference type="ARBA" id="ARBA00023004"/>
    </source>
</evidence>
<feature type="domain" description="TonB-dependent receptor-like beta-barrel" evidence="14">
    <location>
        <begin position="292"/>
        <end position="704"/>
    </location>
</feature>
<evidence type="ECO:0000259" key="14">
    <source>
        <dbReference type="Pfam" id="PF00593"/>
    </source>
</evidence>
<evidence type="ECO:0000256" key="12">
    <source>
        <dbReference type="RuleBase" id="RU003357"/>
    </source>
</evidence>
<feature type="chain" id="PRO_5012820870" evidence="13">
    <location>
        <begin position="26"/>
        <end position="740"/>
    </location>
</feature>
<evidence type="ECO:0000313" key="17">
    <source>
        <dbReference type="Proteomes" id="UP000189818"/>
    </source>
</evidence>
<accession>A0A1T5GAQ6</accession>
<feature type="signal peptide" evidence="13">
    <location>
        <begin position="1"/>
        <end position="25"/>
    </location>
</feature>
<evidence type="ECO:0000256" key="4">
    <source>
        <dbReference type="ARBA" id="ARBA00022496"/>
    </source>
</evidence>
<evidence type="ECO:0000256" key="11">
    <source>
        <dbReference type="PROSITE-ProRule" id="PRU01360"/>
    </source>
</evidence>
<evidence type="ECO:0000256" key="8">
    <source>
        <dbReference type="ARBA" id="ARBA00023077"/>
    </source>
</evidence>
<keyword evidence="8 12" id="KW-0798">TonB box</keyword>
<dbReference type="InterPro" id="IPR039426">
    <property type="entry name" value="TonB-dep_rcpt-like"/>
</dbReference>
<evidence type="ECO:0000256" key="13">
    <source>
        <dbReference type="SAM" id="SignalP"/>
    </source>
</evidence>
<dbReference type="GO" id="GO:0009279">
    <property type="term" value="C:cell outer membrane"/>
    <property type="evidence" value="ECO:0007669"/>
    <property type="project" value="UniProtKB-SubCell"/>
</dbReference>
<reference evidence="17" key="1">
    <citation type="submission" date="2017-02" db="EMBL/GenBank/DDBJ databases">
        <authorList>
            <person name="Varghese N."/>
            <person name="Submissions S."/>
        </authorList>
    </citation>
    <scope>NUCLEOTIDE SEQUENCE [LARGE SCALE GENOMIC DNA]</scope>
    <source>
        <strain evidence="17">UM2</strain>
    </source>
</reference>
<dbReference type="InterPro" id="IPR012910">
    <property type="entry name" value="Plug_dom"/>
</dbReference>
<dbReference type="OrthoDB" id="9760333at2"/>
<proteinExistence type="inferred from homology"/>
<evidence type="ECO:0000313" key="16">
    <source>
        <dbReference type="EMBL" id="SKC05496.1"/>
    </source>
</evidence>
<keyword evidence="4" id="KW-0410">Iron transport</keyword>